<dbReference type="InterPro" id="IPR058570">
    <property type="entry name" value="HROB_OB"/>
</dbReference>
<accession>A0AA38GBU0</accession>
<protein>
    <recommendedName>
        <fullName evidence="2">Homologous recombination OB-fold protein OB-fold domain-containing protein</fullName>
    </recommendedName>
</protein>
<name>A0AA38GBU0_TAXCH</name>
<dbReference type="PANTHER" id="PTHR14523:SF1">
    <property type="entry name" value="HOMOLOGOUS RECOMBINATION OB-FOLD PROTEIN"/>
    <property type="match status" value="1"/>
</dbReference>
<keyword evidence="4" id="KW-1185">Reference proteome</keyword>
<feature type="domain" description="Homologous recombination OB-fold protein OB-fold" evidence="2">
    <location>
        <begin position="230"/>
        <end position="315"/>
    </location>
</feature>
<evidence type="ECO:0000313" key="3">
    <source>
        <dbReference type="EMBL" id="KAH9318615.1"/>
    </source>
</evidence>
<dbReference type="EMBL" id="JAHRHJ020000004">
    <property type="protein sequence ID" value="KAH9318615.1"/>
    <property type="molecule type" value="Genomic_DNA"/>
</dbReference>
<evidence type="ECO:0000259" key="2">
    <source>
        <dbReference type="Pfam" id="PF15072"/>
    </source>
</evidence>
<comment type="caution">
    <text evidence="3">The sequence shown here is derived from an EMBL/GenBank/DDBJ whole genome shotgun (WGS) entry which is preliminary data.</text>
</comment>
<evidence type="ECO:0000313" key="4">
    <source>
        <dbReference type="Proteomes" id="UP000824469"/>
    </source>
</evidence>
<dbReference type="InterPro" id="IPR028045">
    <property type="entry name" value="HROB"/>
</dbReference>
<proteinExistence type="predicted"/>
<dbReference type="AlphaFoldDB" id="A0AA38GBU0"/>
<sequence>MEEDFGRWEELDIDDSDIVKALQGNSLIPPPPLSNILPSKRPPHSPSQNLPATDGILNRFKKQNISQLTNPTLSIPSDLPPLEPCSDGRIPSHTHTTVGIEELQGLDDLLPNHLRQTQPPNNSDQVRVKARVCRLNNNTEEKPETIRRIIPGPAGAVQRALHKNDDKSFLNEQAGPQYAVFSTLRHEEDEVDFEEGPWLCAMDYLHRENSEENLSSNSTLDFIKKRGNIDRIPQVLGIIKTCVPNKLGSMFVTLKDPTGTIGGNIHYKVMEESQIGRYISVGAVLLLRQVVVFSPAPWAHYLNITLTNVVKVFKKGSCLPERQNWRSLNTDMFMKAGTAPLSNNRAPHCDISFSQKKNKAVNHILHSRLLDKNPTDIHSDGIHQHHVTVNNLEGRTASPQEDGYKQAETRRKIASSRICYGEDNDLEEPHIEKNPKPGTSCASQNFEVCCNKKASIPVTIDWNDEVEMLMADQLELFT</sequence>
<dbReference type="PANTHER" id="PTHR14523">
    <property type="entry name" value="UNCHARACTERIZED PROTEIN C17ORF53 HOMOLOG"/>
    <property type="match status" value="1"/>
</dbReference>
<organism evidence="3 4">
    <name type="scientific">Taxus chinensis</name>
    <name type="common">Chinese yew</name>
    <name type="synonym">Taxus wallichiana var. chinensis</name>
    <dbReference type="NCBI Taxonomy" id="29808"/>
    <lineage>
        <taxon>Eukaryota</taxon>
        <taxon>Viridiplantae</taxon>
        <taxon>Streptophyta</taxon>
        <taxon>Embryophyta</taxon>
        <taxon>Tracheophyta</taxon>
        <taxon>Spermatophyta</taxon>
        <taxon>Pinopsida</taxon>
        <taxon>Pinidae</taxon>
        <taxon>Conifers II</taxon>
        <taxon>Cupressales</taxon>
        <taxon>Taxaceae</taxon>
        <taxon>Taxus</taxon>
    </lineage>
</organism>
<feature type="region of interest" description="Disordered" evidence="1">
    <location>
        <begin position="24"/>
        <end position="53"/>
    </location>
</feature>
<dbReference type="OMA" id="ASSRICY"/>
<evidence type="ECO:0000256" key="1">
    <source>
        <dbReference type="SAM" id="MobiDB-lite"/>
    </source>
</evidence>
<dbReference type="GO" id="GO:0000725">
    <property type="term" value="P:recombinational repair"/>
    <property type="evidence" value="ECO:0007669"/>
    <property type="project" value="InterPro"/>
</dbReference>
<dbReference type="Proteomes" id="UP000824469">
    <property type="component" value="Unassembled WGS sequence"/>
</dbReference>
<gene>
    <name evidence="3" type="ORF">KI387_020384</name>
</gene>
<dbReference type="Pfam" id="PF15072">
    <property type="entry name" value="HROB"/>
    <property type="match status" value="1"/>
</dbReference>
<reference evidence="3 4" key="1">
    <citation type="journal article" date="2021" name="Nat. Plants">
        <title>The Taxus genome provides insights into paclitaxel biosynthesis.</title>
        <authorList>
            <person name="Xiong X."/>
            <person name="Gou J."/>
            <person name="Liao Q."/>
            <person name="Li Y."/>
            <person name="Zhou Q."/>
            <person name="Bi G."/>
            <person name="Li C."/>
            <person name="Du R."/>
            <person name="Wang X."/>
            <person name="Sun T."/>
            <person name="Guo L."/>
            <person name="Liang H."/>
            <person name="Lu P."/>
            <person name="Wu Y."/>
            <person name="Zhang Z."/>
            <person name="Ro D.K."/>
            <person name="Shang Y."/>
            <person name="Huang S."/>
            <person name="Yan J."/>
        </authorList>
    </citation>
    <scope>NUCLEOTIDE SEQUENCE [LARGE SCALE GENOMIC DNA]</scope>
    <source>
        <strain evidence="3">Ta-2019</strain>
    </source>
</reference>